<feature type="domain" description="Xaa-Pro dipeptidyl-peptidase-like" evidence="1">
    <location>
        <begin position="43"/>
        <end position="210"/>
    </location>
</feature>
<dbReference type="PANTHER" id="PTHR22946">
    <property type="entry name" value="DIENELACTONE HYDROLASE DOMAIN-CONTAINING PROTEIN-RELATED"/>
    <property type="match status" value="1"/>
</dbReference>
<organism evidence="2 3">
    <name type="scientific">Shinella yambaruensis</name>
    <dbReference type="NCBI Taxonomy" id="415996"/>
    <lineage>
        <taxon>Bacteria</taxon>
        <taxon>Pseudomonadati</taxon>
        <taxon>Pseudomonadota</taxon>
        <taxon>Alphaproteobacteria</taxon>
        <taxon>Hyphomicrobiales</taxon>
        <taxon>Rhizobiaceae</taxon>
        <taxon>Shinella</taxon>
    </lineage>
</organism>
<dbReference type="InterPro" id="IPR029058">
    <property type="entry name" value="AB_hydrolase_fold"/>
</dbReference>
<dbReference type="RefSeq" id="WP_244770474.1">
    <property type="nucleotide sequence ID" value="NZ_BSOP01000067.1"/>
</dbReference>
<reference evidence="3" key="1">
    <citation type="journal article" date="2019" name="Int. J. Syst. Evol. Microbiol.">
        <title>The Global Catalogue of Microorganisms (GCM) 10K type strain sequencing project: providing services to taxonomists for standard genome sequencing and annotation.</title>
        <authorList>
            <consortium name="The Broad Institute Genomics Platform"/>
            <consortium name="The Broad Institute Genome Sequencing Center for Infectious Disease"/>
            <person name="Wu L."/>
            <person name="Ma J."/>
        </authorList>
    </citation>
    <scope>NUCLEOTIDE SEQUENCE [LARGE SCALE GENOMIC DNA]</scope>
    <source>
        <strain evidence="3">NBRC 102122</strain>
    </source>
</reference>
<dbReference type="Proteomes" id="UP001156702">
    <property type="component" value="Unassembled WGS sequence"/>
</dbReference>
<dbReference type="Gene3D" id="3.40.50.1820">
    <property type="entry name" value="alpha/beta hydrolase"/>
    <property type="match status" value="1"/>
</dbReference>
<accession>A0ABQ5ZSG6</accession>
<protein>
    <recommendedName>
        <fullName evidence="1">Xaa-Pro dipeptidyl-peptidase-like domain-containing protein</fullName>
    </recommendedName>
</protein>
<dbReference type="InterPro" id="IPR050261">
    <property type="entry name" value="FrsA_esterase"/>
</dbReference>
<keyword evidence="3" id="KW-1185">Reference proteome</keyword>
<dbReference type="SUPFAM" id="SSF53474">
    <property type="entry name" value="alpha/beta-Hydrolases"/>
    <property type="match status" value="1"/>
</dbReference>
<dbReference type="EMBL" id="BSOP01000067">
    <property type="protein sequence ID" value="GLR55095.1"/>
    <property type="molecule type" value="Genomic_DNA"/>
</dbReference>
<sequence>MPISSERLRSLIGFAETELRLEESRVETHEDHAIEHLRFRLSDGTAVRGLLARPLSSEGARPAILYAHAHGNRYEMGASELTEGRPALLDPPGPVLAGEGYMTLCIDMPTFGERTGVTESAAAKAALWQGRTLFGQMLGEQAAALTWLAARPDVDPARIGMTGLSMGATLAYFLAALDTRVAAVAHLCCYADFATLVGTGAHDLHGHYLTMPGLLAETSTGEIAGRVAPRPQLICIGSEDRLTPPLAVERAFRETAAAYSRAAVRGRLALLTETGIGHRETARMRAAVLDFFKEHL</sequence>
<evidence type="ECO:0000313" key="2">
    <source>
        <dbReference type="EMBL" id="GLR55095.1"/>
    </source>
</evidence>
<evidence type="ECO:0000259" key="1">
    <source>
        <dbReference type="Pfam" id="PF02129"/>
    </source>
</evidence>
<name>A0ABQ5ZSG6_9HYPH</name>
<comment type="caution">
    <text evidence="2">The sequence shown here is derived from an EMBL/GenBank/DDBJ whole genome shotgun (WGS) entry which is preliminary data.</text>
</comment>
<dbReference type="InterPro" id="IPR000383">
    <property type="entry name" value="Xaa-Pro-like_dom"/>
</dbReference>
<dbReference type="Pfam" id="PF02129">
    <property type="entry name" value="Peptidase_S15"/>
    <property type="match status" value="1"/>
</dbReference>
<evidence type="ECO:0000313" key="3">
    <source>
        <dbReference type="Proteomes" id="UP001156702"/>
    </source>
</evidence>
<gene>
    <name evidence="2" type="ORF">GCM10007923_63160</name>
</gene>
<proteinExistence type="predicted"/>
<dbReference type="PANTHER" id="PTHR22946:SF8">
    <property type="entry name" value="ACETYL XYLAN ESTERASE DOMAIN-CONTAINING PROTEIN"/>
    <property type="match status" value="1"/>
</dbReference>